<proteinExistence type="predicted"/>
<dbReference type="OrthoDB" id="466444at2"/>
<dbReference type="Proteomes" id="UP000299367">
    <property type="component" value="Unassembled WGS sequence"/>
</dbReference>
<organism evidence="2 3">
    <name type="scientific">Dolichospermum planctonicum</name>
    <dbReference type="NCBI Taxonomy" id="136072"/>
    <lineage>
        <taxon>Bacteria</taxon>
        <taxon>Bacillati</taxon>
        <taxon>Cyanobacteriota</taxon>
        <taxon>Cyanophyceae</taxon>
        <taxon>Nostocales</taxon>
        <taxon>Aphanizomenonaceae</taxon>
        <taxon>Dolichospermum</taxon>
    </lineage>
</organism>
<dbReference type="Pfam" id="PF13174">
    <property type="entry name" value="TPR_6"/>
    <property type="match status" value="1"/>
</dbReference>
<evidence type="ECO:0000313" key="3">
    <source>
        <dbReference type="Proteomes" id="UP000299367"/>
    </source>
</evidence>
<comment type="caution">
    <text evidence="2">The sequence shown here is derived from an EMBL/GenBank/DDBJ whole genome shotgun (WGS) entry which is preliminary data.</text>
</comment>
<dbReference type="Gene3D" id="1.25.40.10">
    <property type="entry name" value="Tetratricopeptide repeat domain"/>
    <property type="match status" value="1"/>
</dbReference>
<dbReference type="RefSeq" id="WP_137906727.1">
    <property type="nucleotide sequence ID" value="NZ_BJCF01000004.1"/>
</dbReference>
<dbReference type="InterPro" id="IPR019734">
    <property type="entry name" value="TPR_rpt"/>
</dbReference>
<dbReference type="EMBL" id="BJCF01000004">
    <property type="protein sequence ID" value="GCL40940.1"/>
    <property type="molecule type" value="Genomic_DNA"/>
</dbReference>
<reference evidence="3" key="1">
    <citation type="submission" date="2019-02" db="EMBL/GenBank/DDBJ databases">
        <title>Draft genome sequence of Dolichospermum planctonicum NIES-80.</title>
        <authorList>
            <person name="Yamaguchi H."/>
            <person name="Suzuki S."/>
            <person name="Kawachi M."/>
        </authorList>
    </citation>
    <scope>NUCLEOTIDE SEQUENCE [LARGE SCALE GENOMIC DNA]</scope>
    <source>
        <strain evidence="3">NIES-80</strain>
    </source>
</reference>
<dbReference type="InterPro" id="IPR011990">
    <property type="entry name" value="TPR-like_helical_dom_sf"/>
</dbReference>
<dbReference type="AlphaFoldDB" id="A0A480A7C1"/>
<protein>
    <submittedName>
        <fullName evidence="2">TPR repeat-containing protein</fullName>
    </submittedName>
</protein>
<keyword evidence="1" id="KW-0472">Membrane</keyword>
<dbReference type="SMART" id="SM00028">
    <property type="entry name" value="TPR"/>
    <property type="match status" value="3"/>
</dbReference>
<gene>
    <name evidence="2" type="ORF">NIES80_06300</name>
</gene>
<dbReference type="Pfam" id="PF14559">
    <property type="entry name" value="TPR_19"/>
    <property type="match status" value="1"/>
</dbReference>
<feature type="transmembrane region" description="Helical" evidence="1">
    <location>
        <begin position="12"/>
        <end position="32"/>
    </location>
</feature>
<keyword evidence="1" id="KW-0812">Transmembrane</keyword>
<name>A0A480A7C1_9CYAN</name>
<dbReference type="SUPFAM" id="SSF48452">
    <property type="entry name" value="TPR-like"/>
    <property type="match status" value="1"/>
</dbReference>
<sequence length="159" mass="17692">MLETFSISSNSSNIFAIFVVIVGLAILGYLSIKTLITSNLFQQGINFYQAKDFENAEIALRKVIAINSTNDMVRLLLGDILNEKGQITAAKALFCEVIDSSPKNPDAYLRLANILMQEQQEAEAKANLVTAKELLQKQRQPERAKKVSVLLDKMMAKNI</sequence>
<accession>A0A480A7C1</accession>
<keyword evidence="1" id="KW-1133">Transmembrane helix</keyword>
<evidence type="ECO:0000313" key="2">
    <source>
        <dbReference type="EMBL" id="GCL40940.1"/>
    </source>
</evidence>
<evidence type="ECO:0000256" key="1">
    <source>
        <dbReference type="SAM" id="Phobius"/>
    </source>
</evidence>